<feature type="region of interest" description="Disordered" evidence="1">
    <location>
        <begin position="58"/>
        <end position="107"/>
    </location>
</feature>
<dbReference type="Proteomes" id="UP000028990">
    <property type="component" value="Unassembled WGS sequence"/>
</dbReference>
<keyword evidence="3" id="KW-1185">Reference proteome</keyword>
<feature type="compositionally biased region" description="Basic and acidic residues" evidence="1">
    <location>
        <begin position="58"/>
        <end position="82"/>
    </location>
</feature>
<dbReference type="AlphaFoldDB" id="A0A091CUP3"/>
<accession>A0A091CUP3</accession>
<protein>
    <submittedName>
        <fullName evidence="2">Uncharacterized protein</fullName>
    </submittedName>
</protein>
<evidence type="ECO:0000313" key="2">
    <source>
        <dbReference type="EMBL" id="KFO23269.1"/>
    </source>
</evidence>
<organism evidence="2 3">
    <name type="scientific">Fukomys damarensis</name>
    <name type="common">Damaraland mole rat</name>
    <name type="synonym">Cryptomys damarensis</name>
    <dbReference type="NCBI Taxonomy" id="885580"/>
    <lineage>
        <taxon>Eukaryota</taxon>
        <taxon>Metazoa</taxon>
        <taxon>Chordata</taxon>
        <taxon>Craniata</taxon>
        <taxon>Vertebrata</taxon>
        <taxon>Euteleostomi</taxon>
        <taxon>Mammalia</taxon>
        <taxon>Eutheria</taxon>
        <taxon>Euarchontoglires</taxon>
        <taxon>Glires</taxon>
        <taxon>Rodentia</taxon>
        <taxon>Hystricomorpha</taxon>
        <taxon>Bathyergidae</taxon>
        <taxon>Fukomys</taxon>
    </lineage>
</organism>
<dbReference type="EMBL" id="KN123809">
    <property type="protein sequence ID" value="KFO23269.1"/>
    <property type="molecule type" value="Genomic_DNA"/>
</dbReference>
<name>A0A091CUP3_FUKDA</name>
<reference evidence="2 3" key="1">
    <citation type="submission" date="2013-11" db="EMBL/GenBank/DDBJ databases">
        <title>The Damaraland mole rat (Fukomys damarensis) genome and evolution of African mole rats.</title>
        <authorList>
            <person name="Gladyshev V.N."/>
            <person name="Fang X."/>
        </authorList>
    </citation>
    <scope>NUCLEOTIDE SEQUENCE [LARGE SCALE GENOMIC DNA]</scope>
    <source>
        <tissue evidence="2">Liver</tissue>
    </source>
</reference>
<evidence type="ECO:0000313" key="3">
    <source>
        <dbReference type="Proteomes" id="UP000028990"/>
    </source>
</evidence>
<evidence type="ECO:0000256" key="1">
    <source>
        <dbReference type="SAM" id="MobiDB-lite"/>
    </source>
</evidence>
<gene>
    <name evidence="2" type="ORF">H920_15434</name>
</gene>
<sequence>MQRQCRLQSAIVNSQFALSVKHIITQHVGCCSSFPFCLEHEVGKREEKIFSFTLETKNPDDIKDSEFPAQRDDIKRLRDSSPDPHPTPQLKKQRCERSPRSVYRIRI</sequence>
<proteinExistence type="predicted"/>